<accession>A0ABW3AU73</accession>
<name>A0ABW3AU73_9SPHI</name>
<evidence type="ECO:0000313" key="2">
    <source>
        <dbReference type="Proteomes" id="UP001597010"/>
    </source>
</evidence>
<keyword evidence="2" id="KW-1185">Reference proteome</keyword>
<evidence type="ECO:0000313" key="1">
    <source>
        <dbReference type="EMBL" id="MFD0794627.1"/>
    </source>
</evidence>
<protein>
    <submittedName>
        <fullName evidence="1">Uncharacterized protein</fullName>
    </submittedName>
</protein>
<comment type="caution">
    <text evidence="1">The sequence shown here is derived from an EMBL/GenBank/DDBJ whole genome shotgun (WGS) entry which is preliminary data.</text>
</comment>
<dbReference type="Proteomes" id="UP001597010">
    <property type="component" value="Unassembled WGS sequence"/>
</dbReference>
<proteinExistence type="predicted"/>
<organism evidence="1 2">
    <name type="scientific">Mucilaginibacter litoreus</name>
    <dbReference type="NCBI Taxonomy" id="1048221"/>
    <lineage>
        <taxon>Bacteria</taxon>
        <taxon>Pseudomonadati</taxon>
        <taxon>Bacteroidota</taxon>
        <taxon>Sphingobacteriia</taxon>
        <taxon>Sphingobacteriales</taxon>
        <taxon>Sphingobacteriaceae</taxon>
        <taxon>Mucilaginibacter</taxon>
    </lineage>
</organism>
<dbReference type="RefSeq" id="WP_377116155.1">
    <property type="nucleotide sequence ID" value="NZ_JBHTHZ010000012.1"/>
</dbReference>
<reference evidence="2" key="1">
    <citation type="journal article" date="2019" name="Int. J. Syst. Evol. Microbiol.">
        <title>The Global Catalogue of Microorganisms (GCM) 10K type strain sequencing project: providing services to taxonomists for standard genome sequencing and annotation.</title>
        <authorList>
            <consortium name="The Broad Institute Genomics Platform"/>
            <consortium name="The Broad Institute Genome Sequencing Center for Infectious Disease"/>
            <person name="Wu L."/>
            <person name="Ma J."/>
        </authorList>
    </citation>
    <scope>NUCLEOTIDE SEQUENCE [LARGE SCALE GENOMIC DNA]</scope>
    <source>
        <strain evidence="2">CCUG 61484</strain>
    </source>
</reference>
<gene>
    <name evidence="1" type="ORF">ACFQZX_13455</name>
</gene>
<dbReference type="EMBL" id="JBHTHZ010000012">
    <property type="protein sequence ID" value="MFD0794627.1"/>
    <property type="molecule type" value="Genomic_DNA"/>
</dbReference>
<sequence length="77" mass="9051">MVSWASYCLNRAKNYSFQGVIEKAYYEKPKQIPYITINGKEYSLTYMNYNDYDTIVAGDYAIKKPGAFKFKLIKQKK</sequence>